<keyword evidence="2" id="KW-0808">Transferase</keyword>
<accession>A0A2L1C991</accession>
<dbReference type="InterPro" id="IPR016181">
    <property type="entry name" value="Acyl_CoA_acyltransferase"/>
</dbReference>
<dbReference type="Pfam" id="PF00583">
    <property type="entry name" value="Acetyltransf_1"/>
    <property type="match status" value="1"/>
</dbReference>
<reference evidence="3 6" key="3">
    <citation type="submission" date="2020-07" db="EMBL/GenBank/DDBJ databases">
        <title>Genomic Encyclopedia of Type Strains, Phase IV (KMG-V): Genome sequencing to study the core and pangenomes of soil and plant-associated prokaryotes.</title>
        <authorList>
            <person name="Whitman W."/>
        </authorList>
    </citation>
    <scope>NUCLEOTIDE SEQUENCE [LARGE SCALE GENOMIC DNA]</scope>
    <source>
        <strain evidence="3 6">C13</strain>
        <strain evidence="4 7">D1</strain>
    </source>
</reference>
<dbReference type="GO" id="GO:0016747">
    <property type="term" value="F:acyltransferase activity, transferring groups other than amino-acyl groups"/>
    <property type="evidence" value="ECO:0007669"/>
    <property type="project" value="InterPro"/>
</dbReference>
<dbReference type="Proteomes" id="UP000590564">
    <property type="component" value="Unassembled WGS sequence"/>
</dbReference>
<dbReference type="EMBL" id="JACHED010000002">
    <property type="protein sequence ID" value="MBB6497112.1"/>
    <property type="molecule type" value="Genomic_DNA"/>
</dbReference>
<protein>
    <submittedName>
        <fullName evidence="2">Acetyltransferase (GNAT) family protein</fullName>
    </submittedName>
    <submittedName>
        <fullName evidence="3">Putative N-acetyltransferase YhbS</fullName>
    </submittedName>
</protein>
<organism evidence="2 5">
    <name type="scientific">Methanococcus maripaludis</name>
    <name type="common">Methanococcus deltae</name>
    <dbReference type="NCBI Taxonomy" id="39152"/>
    <lineage>
        <taxon>Archaea</taxon>
        <taxon>Methanobacteriati</taxon>
        <taxon>Methanobacteriota</taxon>
        <taxon>Methanomada group</taxon>
        <taxon>Methanococci</taxon>
        <taxon>Methanococcales</taxon>
        <taxon>Methanococcaceae</taxon>
        <taxon>Methanococcus</taxon>
    </lineage>
</organism>
<dbReference type="EMBL" id="JACDUO010000001">
    <property type="protein sequence ID" value="MBA2864186.1"/>
    <property type="molecule type" value="Genomic_DNA"/>
</dbReference>
<evidence type="ECO:0000313" key="5">
    <source>
        <dbReference type="Proteomes" id="UP000239462"/>
    </source>
</evidence>
<dbReference type="PROSITE" id="PS51186">
    <property type="entry name" value="GNAT"/>
    <property type="match status" value="1"/>
</dbReference>
<dbReference type="CDD" id="cd04301">
    <property type="entry name" value="NAT_SF"/>
    <property type="match status" value="1"/>
</dbReference>
<dbReference type="Proteomes" id="UP000239462">
    <property type="component" value="Chromosome"/>
</dbReference>
<dbReference type="Proteomes" id="UP000567099">
    <property type="component" value="Unassembled WGS sequence"/>
</dbReference>
<dbReference type="RefSeq" id="WP_104837413.1">
    <property type="nucleotide sequence ID" value="NZ_CP026606.1"/>
</dbReference>
<dbReference type="AlphaFoldDB" id="A0A2L1C991"/>
<dbReference type="Gene3D" id="3.40.630.30">
    <property type="match status" value="1"/>
</dbReference>
<evidence type="ECO:0000313" key="2">
    <source>
        <dbReference type="EMBL" id="AVB75770.1"/>
    </source>
</evidence>
<evidence type="ECO:0000313" key="4">
    <source>
        <dbReference type="EMBL" id="MBB6497112.1"/>
    </source>
</evidence>
<name>A0A2L1C991_METMI</name>
<dbReference type="GeneID" id="36101447"/>
<reference evidence="5" key="1">
    <citation type="journal article" date="2018" name="Genome Announc.">
        <title>Complete Genome Sequence of the Methanococcus maripaludis Type Strain JJ (DSM 2067), a Model for Selenoprotein Synthesis in Archaea.</title>
        <authorList>
            <person name="Poehlein A."/>
            <person name="Heym D."/>
            <person name="Quitzke V."/>
            <person name="Fersch J."/>
            <person name="Daniel R."/>
            <person name="Rother M."/>
        </authorList>
    </citation>
    <scope>NUCLEOTIDE SEQUENCE [LARGE SCALE GENOMIC DNA]</scope>
    <source>
        <strain evidence="5">DSM 2067</strain>
    </source>
</reference>
<gene>
    <name evidence="3" type="ORF">HNP94_001186</name>
    <name evidence="4" type="ORF">HNP96_001153</name>
    <name evidence="2" type="ORF">MMJJ_03530</name>
</gene>
<feature type="domain" description="N-acetyltransferase" evidence="1">
    <location>
        <begin position="3"/>
        <end position="158"/>
    </location>
</feature>
<dbReference type="InterPro" id="IPR000182">
    <property type="entry name" value="GNAT_dom"/>
</dbReference>
<evidence type="ECO:0000313" key="3">
    <source>
        <dbReference type="EMBL" id="MBA2864186.1"/>
    </source>
</evidence>
<dbReference type="EMBL" id="CP026606">
    <property type="protein sequence ID" value="AVB75770.1"/>
    <property type="molecule type" value="Genomic_DNA"/>
</dbReference>
<proteinExistence type="predicted"/>
<dbReference type="SUPFAM" id="SSF55729">
    <property type="entry name" value="Acyl-CoA N-acyltransferases (Nat)"/>
    <property type="match status" value="1"/>
</dbReference>
<sequence>MDITIRLEDKSDFKTVENITREAFWDVYRPGCEEHLVLHKLRKTDVFIKELDFIALEGETIVGNIIYSIADVINKNDEKFKILCMGPISVLPNYQGKGIGTLLMNHSIKVARKLRYPGIIIFGNPNYYHRFGFKNAKNYDIQTSEGENFEEFMALELNEGSLYNISGKFYVNPVFIVTEEELKIFEKEFPYKEKHVKDSQLK</sequence>
<evidence type="ECO:0000313" key="6">
    <source>
        <dbReference type="Proteomes" id="UP000567099"/>
    </source>
</evidence>
<evidence type="ECO:0000259" key="1">
    <source>
        <dbReference type="PROSITE" id="PS51186"/>
    </source>
</evidence>
<reference evidence="2" key="2">
    <citation type="submission" date="2018-02" db="EMBL/GenBank/DDBJ databases">
        <title>Complete genome sequence of the Methanococcus maripaludis type strain JJ (DSM 2067), a model for selenoprotein synthesis in Archaea.</title>
        <authorList>
            <person name="Poehlein A."/>
            <person name="Heym D."/>
            <person name="Quitzke V."/>
            <person name="Fersch J."/>
            <person name="Daniel R."/>
            <person name="Rother M."/>
        </authorList>
    </citation>
    <scope>NUCLEOTIDE SEQUENCE [LARGE SCALE GENOMIC DNA]</scope>
    <source>
        <strain evidence="2">DSM 2067</strain>
    </source>
</reference>
<evidence type="ECO:0000313" key="7">
    <source>
        <dbReference type="Proteomes" id="UP000590564"/>
    </source>
</evidence>
<dbReference type="KEGG" id="mmad:MMJJ_03530"/>